<dbReference type="InterPro" id="IPR000276">
    <property type="entry name" value="GPCR_Rhodpsn"/>
</dbReference>
<dbReference type="AlphaFoldDB" id="A0A914BUU3"/>
<feature type="compositionally biased region" description="Polar residues" evidence="11">
    <location>
        <begin position="418"/>
        <end position="427"/>
    </location>
</feature>
<evidence type="ECO:0000256" key="12">
    <source>
        <dbReference type="SAM" id="Phobius"/>
    </source>
</evidence>
<feature type="domain" description="G-protein coupled receptors family 1 profile" evidence="13">
    <location>
        <begin position="65"/>
        <end position="545"/>
    </location>
</feature>
<keyword evidence="8" id="KW-0325">Glycoprotein</keyword>
<dbReference type="Gene3D" id="1.20.1070.10">
    <property type="entry name" value="Rhodopsin 7-helix transmembrane proteins"/>
    <property type="match status" value="2"/>
</dbReference>
<dbReference type="PRINTS" id="PR00237">
    <property type="entry name" value="GPCRRHODOPSN"/>
</dbReference>
<dbReference type="PROSITE" id="PS00237">
    <property type="entry name" value="G_PROTEIN_RECEP_F1_1"/>
    <property type="match status" value="1"/>
</dbReference>
<keyword evidence="14" id="KW-1185">Reference proteome</keyword>
<dbReference type="Proteomes" id="UP000887540">
    <property type="component" value="Unplaced"/>
</dbReference>
<evidence type="ECO:0000256" key="9">
    <source>
        <dbReference type="ARBA" id="ARBA00023224"/>
    </source>
</evidence>
<evidence type="ECO:0000256" key="8">
    <source>
        <dbReference type="ARBA" id="ARBA00023180"/>
    </source>
</evidence>
<keyword evidence="9 10" id="KW-0807">Transducer</keyword>
<dbReference type="PROSITE" id="PS50262">
    <property type="entry name" value="G_PROTEIN_RECEP_F1_2"/>
    <property type="match status" value="1"/>
</dbReference>
<evidence type="ECO:0000313" key="14">
    <source>
        <dbReference type="Proteomes" id="UP000887540"/>
    </source>
</evidence>
<keyword evidence="7 10" id="KW-0675">Receptor</keyword>
<evidence type="ECO:0000256" key="11">
    <source>
        <dbReference type="SAM" id="MobiDB-lite"/>
    </source>
</evidence>
<evidence type="ECO:0000256" key="5">
    <source>
        <dbReference type="ARBA" id="ARBA00023040"/>
    </source>
</evidence>
<sequence>MNPSGETSSTYNGIKHESFTYSWLNSSKAECTFKSWSHSADQPGFFRIFTIISVLTVLVVLVVLGNALVIAAVILRRRLRSATGLLILSLAVADLLVGLVILPFSIANEVLNSYWIFGDTWCTMWLTMDIWMCTASIYNLVAISIDRYIAIIKPLNYPMLVTKFRARIIVAVVWIGSFIICSPSFILGSLGGKEEDSSPQEPEQKCTCTPANSGVIYIIISASSSFYLPMIVVIFVYIRIYIAACAATKSVYSGMMEVTATANKNPKNALMQNPAALSRAENMPMLRVHRGSSASAAFKSTPNSQQDLKISRISPSNTNLGESVYDRMIVNNNICVESDKNVVKYKIRQDSQEGRVYSQNDAAQQYDYQQENYVGLENVQMGPIDEQLEQDSNRSNELINESSQKKPAENNGVEKNTHSSNGETMRETNGTCIRFNHTNLDNNNIASKNLLHPNSAKQKKKSLGANVLTRLIKRGPRKRAGSSYEKRLSLEIKAAKTVAIVTGCFIFCWLGFSILYGFSIKTHPVVWSIVFWLGYLNSALNPVIYTVFNREFRTCFKRLLTCNNWMINHQSSANVTYNSNLRSGRPGYNSVSAQPILTSRSSPPLAS</sequence>
<keyword evidence="4 12" id="KW-1133">Transmembrane helix</keyword>
<feature type="compositionally biased region" description="Polar residues" evidence="11">
    <location>
        <begin position="393"/>
        <end position="402"/>
    </location>
</feature>
<dbReference type="GO" id="GO:0005886">
    <property type="term" value="C:plasma membrane"/>
    <property type="evidence" value="ECO:0007669"/>
    <property type="project" value="UniProtKB-SubCell"/>
</dbReference>
<keyword evidence="6 12" id="KW-0472">Membrane</keyword>
<feature type="transmembrane region" description="Helical" evidence="12">
    <location>
        <begin position="497"/>
        <end position="519"/>
    </location>
</feature>
<feature type="transmembrane region" description="Helical" evidence="12">
    <location>
        <begin position="45"/>
        <end position="75"/>
    </location>
</feature>
<evidence type="ECO:0000259" key="13">
    <source>
        <dbReference type="PROSITE" id="PS50262"/>
    </source>
</evidence>
<protein>
    <submittedName>
        <fullName evidence="15">G-protein coupled receptors family 1 profile domain-containing protein</fullName>
    </submittedName>
</protein>
<feature type="transmembrane region" description="Helical" evidence="12">
    <location>
        <begin position="166"/>
        <end position="187"/>
    </location>
</feature>
<dbReference type="InterPro" id="IPR017452">
    <property type="entry name" value="GPCR_Rhodpsn_7TM"/>
</dbReference>
<name>A0A914BUU3_9BILA</name>
<evidence type="ECO:0000256" key="10">
    <source>
        <dbReference type="RuleBase" id="RU000688"/>
    </source>
</evidence>
<evidence type="ECO:0000256" key="3">
    <source>
        <dbReference type="ARBA" id="ARBA00022692"/>
    </source>
</evidence>
<accession>A0A914BUU3</accession>
<feature type="region of interest" description="Disordered" evidence="11">
    <location>
        <begin position="392"/>
        <end position="427"/>
    </location>
</feature>
<comment type="subcellular location">
    <subcellularLocation>
        <location evidence="1">Cell membrane</location>
        <topology evidence="1">Multi-pass membrane protein</topology>
    </subcellularLocation>
</comment>
<dbReference type="PANTHER" id="PTHR24248">
    <property type="entry name" value="ADRENERGIC RECEPTOR-RELATED G-PROTEIN COUPLED RECEPTOR"/>
    <property type="match status" value="1"/>
</dbReference>
<proteinExistence type="inferred from homology"/>
<evidence type="ECO:0000313" key="15">
    <source>
        <dbReference type="WBParaSite" id="ACRNAN_Path_1041.g3995.t1"/>
    </source>
</evidence>
<evidence type="ECO:0000256" key="1">
    <source>
        <dbReference type="ARBA" id="ARBA00004651"/>
    </source>
</evidence>
<organism evidence="14 15">
    <name type="scientific">Acrobeloides nanus</name>
    <dbReference type="NCBI Taxonomy" id="290746"/>
    <lineage>
        <taxon>Eukaryota</taxon>
        <taxon>Metazoa</taxon>
        <taxon>Ecdysozoa</taxon>
        <taxon>Nematoda</taxon>
        <taxon>Chromadorea</taxon>
        <taxon>Rhabditida</taxon>
        <taxon>Tylenchina</taxon>
        <taxon>Cephalobomorpha</taxon>
        <taxon>Cephaloboidea</taxon>
        <taxon>Cephalobidae</taxon>
        <taxon>Acrobeloides</taxon>
    </lineage>
</organism>
<evidence type="ECO:0000256" key="7">
    <source>
        <dbReference type="ARBA" id="ARBA00023170"/>
    </source>
</evidence>
<comment type="similarity">
    <text evidence="10">Belongs to the G-protein coupled receptor 1 family.</text>
</comment>
<feature type="transmembrane region" description="Helical" evidence="12">
    <location>
        <begin position="124"/>
        <end position="145"/>
    </location>
</feature>
<keyword evidence="3 10" id="KW-0812">Transmembrane</keyword>
<evidence type="ECO:0000256" key="2">
    <source>
        <dbReference type="ARBA" id="ARBA00022475"/>
    </source>
</evidence>
<keyword evidence="2" id="KW-1003">Cell membrane</keyword>
<evidence type="ECO:0000256" key="6">
    <source>
        <dbReference type="ARBA" id="ARBA00023136"/>
    </source>
</evidence>
<feature type="transmembrane region" description="Helical" evidence="12">
    <location>
        <begin position="82"/>
        <end position="104"/>
    </location>
</feature>
<dbReference type="SUPFAM" id="SSF81321">
    <property type="entry name" value="Family A G protein-coupled receptor-like"/>
    <property type="match status" value="1"/>
</dbReference>
<keyword evidence="5 10" id="KW-0297">G-protein coupled receptor</keyword>
<feature type="transmembrane region" description="Helical" evidence="12">
    <location>
        <begin position="525"/>
        <end position="548"/>
    </location>
</feature>
<evidence type="ECO:0000256" key="4">
    <source>
        <dbReference type="ARBA" id="ARBA00022989"/>
    </source>
</evidence>
<dbReference type="Pfam" id="PF00001">
    <property type="entry name" value="7tm_1"/>
    <property type="match status" value="1"/>
</dbReference>
<reference evidence="15" key="1">
    <citation type="submission" date="2022-11" db="UniProtKB">
        <authorList>
            <consortium name="WormBaseParasite"/>
        </authorList>
    </citation>
    <scope>IDENTIFICATION</scope>
</reference>
<dbReference type="WBParaSite" id="ACRNAN_Path_1041.g3995.t1">
    <property type="protein sequence ID" value="ACRNAN_Path_1041.g3995.t1"/>
    <property type="gene ID" value="ACRNAN_Path_1041.g3995"/>
</dbReference>
<feature type="transmembrane region" description="Helical" evidence="12">
    <location>
        <begin position="226"/>
        <end position="247"/>
    </location>
</feature>
<dbReference type="SMART" id="SM01381">
    <property type="entry name" value="7TM_GPCR_Srsx"/>
    <property type="match status" value="1"/>
</dbReference>
<dbReference type="PANTHER" id="PTHR24248:SF174">
    <property type="entry name" value="TYRAMINE_OCTOPAMINE RECEPTOR"/>
    <property type="match status" value="1"/>
</dbReference>
<dbReference type="GO" id="GO:0004930">
    <property type="term" value="F:G protein-coupled receptor activity"/>
    <property type="evidence" value="ECO:0007669"/>
    <property type="project" value="UniProtKB-KW"/>
</dbReference>